<sequence>MKKIKYLMLLVLSLTAWNAQAEDLYEKWNTPRGTSWGFLVRTGYVLGGTSPMPLPAEIRSIGRFKPEGGWTMSADFFNMFNKRCGIMTGIHYFMEGMNTGATVKNYKMGIQMGEDYLEGMFTGTDETKTFMSGFTVPVLATFRVSPRWNINIGPYVSFLMYRDFEGSVYDGYLRVGGPTGEKVEISKENPATYNFADNMRRVLWGMEIGADWKITRHFTAFANLDWGMNSVFKSDFKTIDFPMYPMYATFGVAYLY</sequence>
<evidence type="ECO:0000313" key="4">
    <source>
        <dbReference type="Proteomes" id="UP000823865"/>
    </source>
</evidence>
<dbReference type="EMBL" id="JAHLFU010000253">
    <property type="protein sequence ID" value="MBU3854592.1"/>
    <property type="molecule type" value="Genomic_DNA"/>
</dbReference>
<evidence type="ECO:0000313" key="3">
    <source>
        <dbReference type="EMBL" id="MBU3854592.1"/>
    </source>
</evidence>
<name>A0A9E2L7Q7_9BACT</name>
<dbReference type="AlphaFoldDB" id="A0A9E2L7Q7"/>
<organism evidence="3 4">
    <name type="scientific">Candidatus Paraprevotella stercoravium</name>
    <dbReference type="NCBI Taxonomy" id="2838725"/>
    <lineage>
        <taxon>Bacteria</taxon>
        <taxon>Pseudomonadati</taxon>
        <taxon>Bacteroidota</taxon>
        <taxon>Bacteroidia</taxon>
        <taxon>Bacteroidales</taxon>
        <taxon>Prevotellaceae</taxon>
        <taxon>Paraprevotella</taxon>
    </lineage>
</organism>
<protein>
    <submittedName>
        <fullName evidence="3">PorT family protein</fullName>
    </submittedName>
</protein>
<evidence type="ECO:0000259" key="2">
    <source>
        <dbReference type="Pfam" id="PF13568"/>
    </source>
</evidence>
<keyword evidence="1" id="KW-0732">Signal</keyword>
<feature type="domain" description="Outer membrane protein beta-barrel" evidence="2">
    <location>
        <begin position="34"/>
        <end position="232"/>
    </location>
</feature>
<evidence type="ECO:0000256" key="1">
    <source>
        <dbReference type="SAM" id="SignalP"/>
    </source>
</evidence>
<feature type="signal peptide" evidence="1">
    <location>
        <begin position="1"/>
        <end position="21"/>
    </location>
</feature>
<feature type="chain" id="PRO_5039228536" evidence="1">
    <location>
        <begin position="22"/>
        <end position="256"/>
    </location>
</feature>
<gene>
    <name evidence="3" type="ORF">H9789_12410</name>
</gene>
<dbReference type="InterPro" id="IPR025665">
    <property type="entry name" value="Beta-barrel_OMP_2"/>
</dbReference>
<proteinExistence type="predicted"/>
<reference evidence="3" key="1">
    <citation type="journal article" date="2021" name="PeerJ">
        <title>Extensive microbial diversity within the chicken gut microbiome revealed by metagenomics and culture.</title>
        <authorList>
            <person name="Gilroy R."/>
            <person name="Ravi A."/>
            <person name="Getino M."/>
            <person name="Pursley I."/>
            <person name="Horton D.L."/>
            <person name="Alikhan N.F."/>
            <person name="Baker D."/>
            <person name="Gharbi K."/>
            <person name="Hall N."/>
            <person name="Watson M."/>
            <person name="Adriaenssens E.M."/>
            <person name="Foster-Nyarko E."/>
            <person name="Jarju S."/>
            <person name="Secka A."/>
            <person name="Antonio M."/>
            <person name="Oren A."/>
            <person name="Chaudhuri R.R."/>
            <person name="La Ragione R."/>
            <person name="Hildebrand F."/>
            <person name="Pallen M.J."/>
        </authorList>
    </citation>
    <scope>NUCLEOTIDE SEQUENCE</scope>
    <source>
        <strain evidence="3">G3-2149</strain>
    </source>
</reference>
<dbReference type="Pfam" id="PF13568">
    <property type="entry name" value="OMP_b-brl_2"/>
    <property type="match status" value="1"/>
</dbReference>
<accession>A0A9E2L7Q7</accession>
<reference evidence="3" key="2">
    <citation type="submission" date="2021-04" db="EMBL/GenBank/DDBJ databases">
        <authorList>
            <person name="Gilroy R."/>
        </authorList>
    </citation>
    <scope>NUCLEOTIDE SEQUENCE</scope>
    <source>
        <strain evidence="3">G3-2149</strain>
    </source>
</reference>
<comment type="caution">
    <text evidence="3">The sequence shown here is derived from an EMBL/GenBank/DDBJ whole genome shotgun (WGS) entry which is preliminary data.</text>
</comment>
<dbReference type="Proteomes" id="UP000823865">
    <property type="component" value="Unassembled WGS sequence"/>
</dbReference>